<evidence type="ECO:0000313" key="2">
    <source>
        <dbReference type="Proteomes" id="UP000275078"/>
    </source>
</evidence>
<dbReference type="Proteomes" id="UP000275078">
    <property type="component" value="Unassembled WGS sequence"/>
</dbReference>
<name>A0A3N4HS23_ASCIM</name>
<gene>
    <name evidence="1" type="ORF">BJ508DRAFT_311016</name>
</gene>
<dbReference type="AlphaFoldDB" id="A0A3N4HS23"/>
<organism evidence="1 2">
    <name type="scientific">Ascobolus immersus RN42</name>
    <dbReference type="NCBI Taxonomy" id="1160509"/>
    <lineage>
        <taxon>Eukaryota</taxon>
        <taxon>Fungi</taxon>
        <taxon>Dikarya</taxon>
        <taxon>Ascomycota</taxon>
        <taxon>Pezizomycotina</taxon>
        <taxon>Pezizomycetes</taxon>
        <taxon>Pezizales</taxon>
        <taxon>Ascobolaceae</taxon>
        <taxon>Ascobolus</taxon>
    </lineage>
</organism>
<protein>
    <submittedName>
        <fullName evidence="1">Uncharacterized protein</fullName>
    </submittedName>
</protein>
<accession>A0A3N4HS23</accession>
<keyword evidence="2" id="KW-1185">Reference proteome</keyword>
<sequence length="290" mass="33826">MSTTEVPPSTKPKPFEQIPHEMRIEISNHLTNWFDYQAFRQTDRTNMSLLTPRRHLQKLLRRFERKLNWEEVLKFIAASKRCDLLADFFDGLGVKALRIALMMDMPDETEVDLMMGAEFEERYWVTICRLMKLRGLIERDLRAIRKMQQFQQCPRNPLHYAVIYPVVRNIDWLSSREIGAALNSNLHIFSYSRIWHILRWYVTFPASMTGDGMADGLRNLLHETVLAVALIQGQMSASRADEQEAPDMSDSMRLADSDDVRLFNRVLGLGDFLQLVYAIGARSRKEGWDL</sequence>
<proteinExistence type="predicted"/>
<evidence type="ECO:0000313" key="1">
    <source>
        <dbReference type="EMBL" id="RPA76509.1"/>
    </source>
</evidence>
<reference evidence="1 2" key="1">
    <citation type="journal article" date="2018" name="Nat. Ecol. Evol.">
        <title>Pezizomycetes genomes reveal the molecular basis of ectomycorrhizal truffle lifestyle.</title>
        <authorList>
            <person name="Murat C."/>
            <person name="Payen T."/>
            <person name="Noel B."/>
            <person name="Kuo A."/>
            <person name="Morin E."/>
            <person name="Chen J."/>
            <person name="Kohler A."/>
            <person name="Krizsan K."/>
            <person name="Balestrini R."/>
            <person name="Da Silva C."/>
            <person name="Montanini B."/>
            <person name="Hainaut M."/>
            <person name="Levati E."/>
            <person name="Barry K.W."/>
            <person name="Belfiori B."/>
            <person name="Cichocki N."/>
            <person name="Clum A."/>
            <person name="Dockter R.B."/>
            <person name="Fauchery L."/>
            <person name="Guy J."/>
            <person name="Iotti M."/>
            <person name="Le Tacon F."/>
            <person name="Lindquist E.A."/>
            <person name="Lipzen A."/>
            <person name="Malagnac F."/>
            <person name="Mello A."/>
            <person name="Molinier V."/>
            <person name="Miyauchi S."/>
            <person name="Poulain J."/>
            <person name="Riccioni C."/>
            <person name="Rubini A."/>
            <person name="Sitrit Y."/>
            <person name="Splivallo R."/>
            <person name="Traeger S."/>
            <person name="Wang M."/>
            <person name="Zifcakova L."/>
            <person name="Wipf D."/>
            <person name="Zambonelli A."/>
            <person name="Paolocci F."/>
            <person name="Nowrousian M."/>
            <person name="Ottonello S."/>
            <person name="Baldrian P."/>
            <person name="Spatafora J.W."/>
            <person name="Henrissat B."/>
            <person name="Nagy L.G."/>
            <person name="Aury J.M."/>
            <person name="Wincker P."/>
            <person name="Grigoriev I.V."/>
            <person name="Bonfante P."/>
            <person name="Martin F.M."/>
        </authorList>
    </citation>
    <scope>NUCLEOTIDE SEQUENCE [LARGE SCALE GENOMIC DNA]</scope>
    <source>
        <strain evidence="1 2">RN42</strain>
    </source>
</reference>
<dbReference type="EMBL" id="ML119743">
    <property type="protein sequence ID" value="RPA76509.1"/>
    <property type="molecule type" value="Genomic_DNA"/>
</dbReference>